<evidence type="ECO:0000256" key="5">
    <source>
        <dbReference type="ARBA" id="ARBA00023237"/>
    </source>
</evidence>
<keyword evidence="5" id="KW-0998">Cell outer membrane</keyword>
<dbReference type="InterPro" id="IPR033985">
    <property type="entry name" value="SusD-like_N"/>
</dbReference>
<sequence length="720" mass="79529">MKKIFIIIALALTVASCKRDPLDITPDGRMSLEDVFTSEIQTEAYLNTVYASIPSYFNNYAGWSFLAGLTDEAQDAEIGNLSASLAAAWITGSLTPGNNPLAQAGGIGGGQNRYTTFWAGIRDANVFLGKAPDVMFANPNRKARIIAEARLLRAFFYFELVKQFGPMPIITEPFSPTFDYSQLKRPTFQECTDFIAEECARVIAEGKLPVRITQESERGRFTLAVAYVLRSEALLYNASPLWNPANDLAKWNAAAAAAKEGIDALTVAGYELVNDYGNYFLNTSDLADNPRDRETIFEIKTGEIPLTTTGLPSKQGSWMLGATPSQELVDAYDMKETGEPAILGYEDADHLKPIINGTSGYDEQNPYKGRDPRFYATLWYNGAAYDNINGQVHIVETFIGGADQLIKSPPNRINTHTGYYLRKFIDPKLAINQTSSAKFKKYRLAELYLNLAEAENEANGPTSRAYDAVNVIRKRAKMPDMTTGLDQTQFRDRVRRERRVELVWEEHRFWDVRRWKILSQTDKLVTGMEIKAGAGAGTVTVPNPSFESGESGWTFYTGASVVARAGHTSEHVVSIADGGHIWTTISGLQPNTTYEVSLLMYVESGSGYVGVRNYGGNEVSTPAVPADGVKEQKVQFTTGAANTTADIFSWWPNGSKGLLDDFSIIKKGGGSQPAPPANVTYTRFVTERRNAWQDKFLIFPIPLSDASIIPDFTKNQNPGW</sequence>
<comment type="subcellular location">
    <subcellularLocation>
        <location evidence="1">Cell outer membrane</location>
    </subcellularLocation>
</comment>
<dbReference type="STRING" id="1285928.SAMN04487894_102552"/>
<dbReference type="PROSITE" id="PS51257">
    <property type="entry name" value="PROKAR_LIPOPROTEIN"/>
    <property type="match status" value="1"/>
</dbReference>
<dbReference type="AlphaFoldDB" id="A0A1G6M4B4"/>
<keyword evidence="3" id="KW-0732">Signal</keyword>
<name>A0A1G6M4B4_NIADE</name>
<dbReference type="Gene3D" id="1.25.40.390">
    <property type="match status" value="1"/>
</dbReference>
<evidence type="ECO:0000313" key="9">
    <source>
        <dbReference type="Proteomes" id="UP000198757"/>
    </source>
</evidence>
<reference evidence="9" key="1">
    <citation type="submission" date="2016-10" db="EMBL/GenBank/DDBJ databases">
        <authorList>
            <person name="Varghese N."/>
            <person name="Submissions S."/>
        </authorList>
    </citation>
    <scope>NUCLEOTIDE SEQUENCE [LARGE SCALE GENOMIC DNA]</scope>
    <source>
        <strain evidence="9">DSM 25811 / CCM 8410 / LMG 26954 / E90</strain>
    </source>
</reference>
<dbReference type="EMBL" id="FMZO01000002">
    <property type="protein sequence ID" value="SDC50378.1"/>
    <property type="molecule type" value="Genomic_DNA"/>
</dbReference>
<protein>
    <submittedName>
        <fullName evidence="8">Carbohydrate binding domain-containing protein</fullName>
    </submittedName>
</protein>
<evidence type="ECO:0000256" key="2">
    <source>
        <dbReference type="ARBA" id="ARBA00006275"/>
    </source>
</evidence>
<feature type="domain" description="RagB/SusD" evidence="6">
    <location>
        <begin position="301"/>
        <end position="720"/>
    </location>
</feature>
<dbReference type="RefSeq" id="WP_090389139.1">
    <property type="nucleotide sequence ID" value="NZ_FMZO01000002.1"/>
</dbReference>
<evidence type="ECO:0000313" key="8">
    <source>
        <dbReference type="EMBL" id="SDC50378.1"/>
    </source>
</evidence>
<dbReference type="Pfam" id="PF07980">
    <property type="entry name" value="SusD_RagB"/>
    <property type="match status" value="1"/>
</dbReference>
<dbReference type="Gene3D" id="2.60.120.260">
    <property type="entry name" value="Galactose-binding domain-like"/>
    <property type="match status" value="1"/>
</dbReference>
<gene>
    <name evidence="8" type="ORF">SAMN04487894_102552</name>
</gene>
<dbReference type="OrthoDB" id="5694214at2"/>
<keyword evidence="9" id="KW-1185">Reference proteome</keyword>
<organism evidence="8 9">
    <name type="scientific">Niabella drilacis (strain DSM 25811 / CCM 8410 / CCUG 62505 / LMG 26954 / E90)</name>
    <dbReference type="NCBI Taxonomy" id="1285928"/>
    <lineage>
        <taxon>Bacteria</taxon>
        <taxon>Pseudomonadati</taxon>
        <taxon>Bacteroidota</taxon>
        <taxon>Chitinophagia</taxon>
        <taxon>Chitinophagales</taxon>
        <taxon>Chitinophagaceae</taxon>
        <taxon>Niabella</taxon>
    </lineage>
</organism>
<keyword evidence="4" id="KW-0472">Membrane</keyword>
<evidence type="ECO:0000259" key="7">
    <source>
        <dbReference type="Pfam" id="PF14322"/>
    </source>
</evidence>
<dbReference type="SUPFAM" id="SSF48452">
    <property type="entry name" value="TPR-like"/>
    <property type="match status" value="1"/>
</dbReference>
<evidence type="ECO:0000256" key="3">
    <source>
        <dbReference type="ARBA" id="ARBA00022729"/>
    </source>
</evidence>
<dbReference type="GO" id="GO:0016798">
    <property type="term" value="F:hydrolase activity, acting on glycosyl bonds"/>
    <property type="evidence" value="ECO:0007669"/>
    <property type="project" value="InterPro"/>
</dbReference>
<dbReference type="GO" id="GO:0009279">
    <property type="term" value="C:cell outer membrane"/>
    <property type="evidence" value="ECO:0007669"/>
    <property type="project" value="UniProtKB-SubCell"/>
</dbReference>
<evidence type="ECO:0000256" key="1">
    <source>
        <dbReference type="ARBA" id="ARBA00004442"/>
    </source>
</evidence>
<dbReference type="InterPro" id="IPR011990">
    <property type="entry name" value="TPR-like_helical_dom_sf"/>
</dbReference>
<feature type="domain" description="SusD-like N-terminal" evidence="7">
    <location>
        <begin position="111"/>
        <end position="197"/>
    </location>
</feature>
<dbReference type="Proteomes" id="UP000198757">
    <property type="component" value="Unassembled WGS sequence"/>
</dbReference>
<proteinExistence type="inferred from homology"/>
<dbReference type="InterPro" id="IPR012944">
    <property type="entry name" value="SusD_RagB_dom"/>
</dbReference>
<accession>A0A1G6M4B4</accession>
<evidence type="ECO:0000259" key="6">
    <source>
        <dbReference type="Pfam" id="PF07980"/>
    </source>
</evidence>
<dbReference type="Pfam" id="PF14322">
    <property type="entry name" value="SusD-like_3"/>
    <property type="match status" value="1"/>
</dbReference>
<evidence type="ECO:0000256" key="4">
    <source>
        <dbReference type="ARBA" id="ARBA00023136"/>
    </source>
</evidence>
<comment type="similarity">
    <text evidence="2">Belongs to the SusD family.</text>
</comment>